<name>A0A0A7PFS0_9SPHN</name>
<evidence type="ECO:0000313" key="3">
    <source>
        <dbReference type="Proteomes" id="UP000030907"/>
    </source>
</evidence>
<dbReference type="AlphaFoldDB" id="A0A0A7PFS0"/>
<protein>
    <submittedName>
        <fullName evidence="2">Putative membrane protein</fullName>
    </submittedName>
</protein>
<reference evidence="2 3" key="1">
    <citation type="journal article" date="2015" name="Int. J. Syst. Evol. Microbiol.">
        <title>Description of Sphingopyxis fribergensis sp. nov. - a soil bacterium with the ability to degrade styrene and phenylacetic acid.</title>
        <authorList>
            <person name="Oelschlagel M."/>
            <person name="Ruckert C."/>
            <person name="Kalinowski J."/>
            <person name="Schmidt G."/>
            <person name="Schlomann M."/>
            <person name="Tischler D."/>
        </authorList>
    </citation>
    <scope>NUCLEOTIDE SEQUENCE [LARGE SCALE GENOMIC DNA]</scope>
    <source>
        <strain evidence="2 3">Kp5.2</strain>
    </source>
</reference>
<dbReference type="RefSeq" id="WP_148309068.1">
    <property type="nucleotide sequence ID" value="NZ_CP009122.1"/>
</dbReference>
<keyword evidence="1" id="KW-0472">Membrane</keyword>
<dbReference type="Proteomes" id="UP000030907">
    <property type="component" value="Chromosome"/>
</dbReference>
<proteinExistence type="predicted"/>
<accession>A0A0A7PFS0</accession>
<organism evidence="2 3">
    <name type="scientific">Sphingopyxis fribergensis</name>
    <dbReference type="NCBI Taxonomy" id="1515612"/>
    <lineage>
        <taxon>Bacteria</taxon>
        <taxon>Pseudomonadati</taxon>
        <taxon>Pseudomonadota</taxon>
        <taxon>Alphaproteobacteria</taxon>
        <taxon>Sphingomonadales</taxon>
        <taxon>Sphingomonadaceae</taxon>
        <taxon>Sphingopyxis</taxon>
    </lineage>
</organism>
<feature type="transmembrane region" description="Helical" evidence="1">
    <location>
        <begin position="27"/>
        <end position="44"/>
    </location>
</feature>
<dbReference type="KEGG" id="sphk:SKP52_09710"/>
<sequence length="220" mass="23834">MTGLFVIVFIAALVGVFKPYINGAKRWQFGLGAFVAFILIGAFAEPSSQSNNVAGDATANSSDPTGKAPAVATAVANEPESAWSYSSEKDEMRGAESHYAELDATNTINLDFPYGEQRGRILVRQSAQFGFDILVGVPSGQIMCNSFSNSHINVKFDEGPIQRYGCTDASDGTSDMIFIQGSKGFLSKLKKSKKAVVEAEFFQNGMQQMTFNTANLNWEH</sequence>
<dbReference type="HOGENOM" id="CLU_109231_0_0_5"/>
<evidence type="ECO:0000256" key="1">
    <source>
        <dbReference type="SAM" id="Phobius"/>
    </source>
</evidence>
<keyword evidence="1" id="KW-1133">Transmembrane helix</keyword>
<dbReference type="OrthoDB" id="6693450at2"/>
<gene>
    <name evidence="2" type="ORF">SKP52_09710</name>
</gene>
<keyword evidence="1" id="KW-0812">Transmembrane</keyword>
<keyword evidence="3" id="KW-1185">Reference proteome</keyword>
<dbReference type="STRING" id="1515612.SKP52_09710"/>
<evidence type="ECO:0000313" key="2">
    <source>
        <dbReference type="EMBL" id="AJA08850.1"/>
    </source>
</evidence>
<dbReference type="EMBL" id="CP009122">
    <property type="protein sequence ID" value="AJA08850.1"/>
    <property type="molecule type" value="Genomic_DNA"/>
</dbReference>